<evidence type="ECO:0000313" key="3">
    <source>
        <dbReference type="EMBL" id="OWS69318.1"/>
    </source>
</evidence>
<accession>A0A254PSP4</accession>
<protein>
    <recommendedName>
        <fullName evidence="2">DUF4434 domain-containing protein</fullName>
    </recommendedName>
</protein>
<dbReference type="EMBL" id="NGUO01000019">
    <property type="protein sequence ID" value="OWS69318.1"/>
    <property type="molecule type" value="Genomic_DNA"/>
</dbReference>
<name>A0A254PSP4_9BURK</name>
<keyword evidence="4" id="KW-1185">Reference proteome</keyword>
<dbReference type="RefSeq" id="WP_088528168.1">
    <property type="nucleotide sequence ID" value="NZ_NGUO01000019.1"/>
</dbReference>
<dbReference type="Pfam" id="PF14488">
    <property type="entry name" value="DUF4434"/>
    <property type="match status" value="1"/>
</dbReference>
<proteinExistence type="predicted"/>
<gene>
    <name evidence="3" type="ORF">CBI30_10045</name>
</gene>
<reference evidence="3 4" key="1">
    <citation type="submission" date="2017-05" db="EMBL/GenBank/DDBJ databases">
        <title>Polynucleobacter sp. MWH-K35W1 isolated from the permanently anoxic monimolimnion of a meromictic lake.</title>
        <authorList>
            <person name="Hahn M.W."/>
        </authorList>
    </citation>
    <scope>NUCLEOTIDE SEQUENCE [LARGE SCALE GENOMIC DNA]</scope>
    <source>
        <strain evidence="3 4">MWH-K35W1</strain>
    </source>
</reference>
<evidence type="ECO:0000256" key="1">
    <source>
        <dbReference type="SAM" id="SignalP"/>
    </source>
</evidence>
<evidence type="ECO:0000259" key="2">
    <source>
        <dbReference type="Pfam" id="PF14488"/>
    </source>
</evidence>
<feature type="domain" description="DUF4434" evidence="2">
    <location>
        <begin position="21"/>
        <end position="282"/>
    </location>
</feature>
<dbReference type="Proteomes" id="UP000198104">
    <property type="component" value="Unassembled WGS sequence"/>
</dbReference>
<keyword evidence="1" id="KW-0732">Signal</keyword>
<dbReference type="Gene3D" id="3.20.20.80">
    <property type="entry name" value="Glycosidases"/>
    <property type="match status" value="1"/>
</dbReference>
<feature type="chain" id="PRO_5013191296" description="DUF4434 domain-containing protein" evidence="1">
    <location>
        <begin position="19"/>
        <end position="296"/>
    </location>
</feature>
<comment type="caution">
    <text evidence="3">The sequence shown here is derived from an EMBL/GenBank/DDBJ whole genome shotgun (WGS) entry which is preliminary data.</text>
</comment>
<feature type="signal peptide" evidence="1">
    <location>
        <begin position="1"/>
        <end position="18"/>
    </location>
</feature>
<sequence length="296" mass="33649">MRALFAILFCLLTLTAHAEGIRGIFFQPQQSDLAVPTERWAKIFSTAKDRGFNTIVIQWTSFGEVFTSPENRAWLKDRLMDASRADLKLIVGLDGDPDMFTRLKQPPSIVGSYFRKVNQVNVDLASKWAKTLPTNSISGWYLPLEVDDRQWREISARKELTKYLVRQVDDLQKVLPIPVYISSFFAGNMSPERYAAMLENMQAQSRIHFWIQDGSGTNKLMSAERDLYLSAVSNCAGYAATGFIYELFEQTQPDQVFAAKPLSPLEMSRALQQKSPCNGDNVFFALNYLVDFNNLK</sequence>
<dbReference type="InterPro" id="IPR027849">
    <property type="entry name" value="DUF4434"/>
</dbReference>
<organism evidence="3 4">
    <name type="scientific">Polynucleobacter aenigmaticus</name>
    <dbReference type="NCBI Taxonomy" id="1743164"/>
    <lineage>
        <taxon>Bacteria</taxon>
        <taxon>Pseudomonadati</taxon>
        <taxon>Pseudomonadota</taxon>
        <taxon>Betaproteobacteria</taxon>
        <taxon>Burkholderiales</taxon>
        <taxon>Burkholderiaceae</taxon>
        <taxon>Polynucleobacter</taxon>
    </lineage>
</organism>
<dbReference type="AlphaFoldDB" id="A0A254PSP4"/>
<evidence type="ECO:0000313" key="4">
    <source>
        <dbReference type="Proteomes" id="UP000198104"/>
    </source>
</evidence>
<dbReference type="OrthoDB" id="8445543at2"/>